<feature type="binding site" evidence="3">
    <location>
        <position position="378"/>
    </location>
    <ligand>
        <name>Mg(2+)</name>
        <dbReference type="ChEBI" id="CHEBI:18420"/>
    </ligand>
</feature>
<gene>
    <name evidence="6" type="ORF">H310_07803</name>
</gene>
<feature type="binding site" evidence="3">
    <location>
        <position position="365"/>
    </location>
    <ligand>
        <name>Mg(2+)</name>
        <dbReference type="ChEBI" id="CHEBI:18420"/>
    </ligand>
</feature>
<keyword evidence="4" id="KW-1133">Transmembrane helix</keyword>
<organism evidence="6">
    <name type="scientific">Aphanomyces invadans</name>
    <dbReference type="NCBI Taxonomy" id="157072"/>
    <lineage>
        <taxon>Eukaryota</taxon>
        <taxon>Sar</taxon>
        <taxon>Stramenopiles</taxon>
        <taxon>Oomycota</taxon>
        <taxon>Saprolegniomycetes</taxon>
        <taxon>Saprolegniales</taxon>
        <taxon>Verrucalvaceae</taxon>
        <taxon>Aphanomyces</taxon>
    </lineage>
</organism>
<dbReference type="GO" id="GO:0005524">
    <property type="term" value="F:ATP binding"/>
    <property type="evidence" value="ECO:0007669"/>
    <property type="project" value="UniProtKB-KW"/>
</dbReference>
<feature type="active site" description="Proton acceptor" evidence="1">
    <location>
        <position position="360"/>
    </location>
</feature>
<dbReference type="OrthoDB" id="339325at2759"/>
<dbReference type="PROSITE" id="PS50011">
    <property type="entry name" value="PROTEIN_KINASE_DOM"/>
    <property type="match status" value="1"/>
</dbReference>
<dbReference type="eggNOG" id="KOG0192">
    <property type="taxonomic scope" value="Eukaryota"/>
</dbReference>
<feature type="transmembrane region" description="Helical" evidence="4">
    <location>
        <begin position="129"/>
        <end position="150"/>
    </location>
</feature>
<dbReference type="RefSeq" id="XP_008871525.1">
    <property type="nucleotide sequence ID" value="XM_008873303.1"/>
</dbReference>
<dbReference type="InterPro" id="IPR008271">
    <property type="entry name" value="Ser/Thr_kinase_AS"/>
</dbReference>
<dbReference type="PANTHER" id="PTHR44329">
    <property type="entry name" value="SERINE/THREONINE-PROTEIN KINASE TNNI3K-RELATED"/>
    <property type="match status" value="1"/>
</dbReference>
<evidence type="ECO:0000256" key="1">
    <source>
        <dbReference type="PIRSR" id="PIRSR000615-1"/>
    </source>
</evidence>
<proteinExistence type="predicted"/>
<evidence type="ECO:0000313" key="6">
    <source>
        <dbReference type="EMBL" id="ETV99749.1"/>
    </source>
</evidence>
<dbReference type="SMART" id="SM00220">
    <property type="entry name" value="S_TKc"/>
    <property type="match status" value="1"/>
</dbReference>
<evidence type="ECO:0000259" key="5">
    <source>
        <dbReference type="PROSITE" id="PS50011"/>
    </source>
</evidence>
<evidence type="ECO:0000256" key="4">
    <source>
        <dbReference type="SAM" id="Phobius"/>
    </source>
</evidence>
<dbReference type="InterPro" id="IPR011009">
    <property type="entry name" value="Kinase-like_dom_sf"/>
</dbReference>
<name>A0A024U0I5_9STRA</name>
<keyword evidence="4" id="KW-0472">Membrane</keyword>
<accession>A0A024U0I5</accession>
<reference evidence="6" key="1">
    <citation type="submission" date="2013-12" db="EMBL/GenBank/DDBJ databases">
        <title>The Genome Sequence of Aphanomyces invadans NJM9701.</title>
        <authorList>
            <consortium name="The Broad Institute Genomics Platform"/>
            <person name="Russ C."/>
            <person name="Tyler B."/>
            <person name="van West P."/>
            <person name="Dieguez-Uribeondo J."/>
            <person name="Young S.K."/>
            <person name="Zeng Q."/>
            <person name="Gargeya S."/>
            <person name="Fitzgerald M."/>
            <person name="Abouelleil A."/>
            <person name="Alvarado L."/>
            <person name="Chapman S.B."/>
            <person name="Gainer-Dewar J."/>
            <person name="Goldberg J."/>
            <person name="Griggs A."/>
            <person name="Gujja S."/>
            <person name="Hansen M."/>
            <person name="Howarth C."/>
            <person name="Imamovic A."/>
            <person name="Ireland A."/>
            <person name="Larimer J."/>
            <person name="McCowan C."/>
            <person name="Murphy C."/>
            <person name="Pearson M."/>
            <person name="Poon T.W."/>
            <person name="Priest M."/>
            <person name="Roberts A."/>
            <person name="Saif S."/>
            <person name="Shea T."/>
            <person name="Sykes S."/>
            <person name="Wortman J."/>
            <person name="Nusbaum C."/>
            <person name="Birren B."/>
        </authorList>
    </citation>
    <scope>NUCLEOTIDE SEQUENCE [LARGE SCALE GENOMIC DNA]</scope>
    <source>
        <strain evidence="6">NJM9701</strain>
    </source>
</reference>
<keyword evidence="6" id="KW-0418">Kinase</keyword>
<dbReference type="InterPro" id="IPR001245">
    <property type="entry name" value="Ser-Thr/Tyr_kinase_cat_dom"/>
</dbReference>
<dbReference type="EMBL" id="KI913966">
    <property type="protein sequence ID" value="ETV99749.1"/>
    <property type="molecule type" value="Genomic_DNA"/>
</dbReference>
<dbReference type="Gene3D" id="3.30.200.20">
    <property type="entry name" value="Phosphorylase Kinase, domain 1"/>
    <property type="match status" value="1"/>
</dbReference>
<dbReference type="STRING" id="157072.A0A024U0I5"/>
<dbReference type="PROSITE" id="PS00108">
    <property type="entry name" value="PROTEIN_KINASE_ST"/>
    <property type="match status" value="1"/>
</dbReference>
<dbReference type="AlphaFoldDB" id="A0A024U0I5"/>
<dbReference type="Pfam" id="PF07714">
    <property type="entry name" value="PK_Tyr_Ser-Thr"/>
    <property type="match status" value="1"/>
</dbReference>
<dbReference type="SUPFAM" id="SSF56112">
    <property type="entry name" value="Protein kinase-like (PK-like)"/>
    <property type="match status" value="1"/>
</dbReference>
<dbReference type="InterPro" id="IPR000719">
    <property type="entry name" value="Prot_kinase_dom"/>
</dbReference>
<dbReference type="InterPro" id="IPR051681">
    <property type="entry name" value="Ser/Thr_Kinases-Pseudokinases"/>
</dbReference>
<keyword evidence="3" id="KW-0479">Metal-binding</keyword>
<dbReference type="PANTHER" id="PTHR44329:SF214">
    <property type="entry name" value="PROTEIN KINASE DOMAIN-CONTAINING PROTEIN"/>
    <property type="match status" value="1"/>
</dbReference>
<dbReference type="GO" id="GO:0046872">
    <property type="term" value="F:metal ion binding"/>
    <property type="evidence" value="ECO:0007669"/>
    <property type="project" value="UniProtKB-KW"/>
</dbReference>
<keyword evidence="4" id="KW-0812">Transmembrane</keyword>
<protein>
    <submittedName>
        <fullName evidence="6">TKL protein kinase</fullName>
    </submittedName>
</protein>
<keyword evidence="2" id="KW-0547">Nucleotide-binding</keyword>
<keyword evidence="2" id="KW-0067">ATP-binding</keyword>
<evidence type="ECO:0000256" key="2">
    <source>
        <dbReference type="PIRSR" id="PIRSR000615-2"/>
    </source>
</evidence>
<dbReference type="GeneID" id="20084853"/>
<sequence length="515" mass="56304">MTTSSPAIEDLLTVVPTPAVAICTGDAVSGTPTVRPPSRCYMSSVVNANINSTLLRRDCNATECFTWLVQNQEERTARRNLNCFMYDMVTTTAFPHSDLITFCAEKSTATIPTTTWMPSTALASDSSTVVGGAIGGGVVALALVVGFGWWCRHRRRAVREPNRPSVGTFHALGTPPVQRLNAKNSSSDNITANDSSTSGAIEVNYTYDGIVTQGLARDLEQLELHRIPFADVCLVQPLAEGAFGQVWLGNYMGQRVAVKKLLPRKATTADLMQFVNEIKLVAKFDCPYVVSFVGAAWHKPIDMVLVTEFMDRGDLRGVLQANAAKPCAELTWHDKVECALGIAEGLVYLHSMDPVVIHRDLKSRNVLLDSVRGTKITDFGIARETHDQTLTLNAGTYRWMAPEVVQDGHYSQSADVFSFGVILSELDTEQLPYANQRNDRGNPFTDLGLMEAVAKGRILPSFTSSCPDWFRELGLACLSLDPTLRPSATQVSYAIRTQLQIQVAASSDKDQAYVS</sequence>
<keyword evidence="3" id="KW-0460">Magnesium</keyword>
<keyword evidence="6" id="KW-0808">Transferase</keyword>
<dbReference type="GO" id="GO:0004674">
    <property type="term" value="F:protein serine/threonine kinase activity"/>
    <property type="evidence" value="ECO:0007669"/>
    <property type="project" value="TreeGrafter"/>
</dbReference>
<feature type="binding site" evidence="2">
    <location>
        <position position="364"/>
    </location>
    <ligand>
        <name>ATP</name>
        <dbReference type="ChEBI" id="CHEBI:30616"/>
    </ligand>
</feature>
<dbReference type="VEuPathDB" id="FungiDB:H310_07803"/>
<feature type="domain" description="Protein kinase" evidence="5">
    <location>
        <begin position="232"/>
        <end position="499"/>
    </location>
</feature>
<evidence type="ECO:0000256" key="3">
    <source>
        <dbReference type="PIRSR" id="PIRSR000615-3"/>
    </source>
</evidence>
<dbReference type="Gene3D" id="1.10.510.10">
    <property type="entry name" value="Transferase(Phosphotransferase) domain 1"/>
    <property type="match status" value="1"/>
</dbReference>